<comment type="caution">
    <text evidence="5">The sequence shown here is derived from an EMBL/GenBank/DDBJ whole genome shotgun (WGS) entry which is preliminary data.</text>
</comment>
<accession>A0ABT4RT57</accession>
<evidence type="ECO:0000256" key="3">
    <source>
        <dbReference type="ARBA" id="ARBA00022729"/>
    </source>
</evidence>
<evidence type="ECO:0000256" key="2">
    <source>
        <dbReference type="ARBA" id="ARBA00022448"/>
    </source>
</evidence>
<dbReference type="PROSITE" id="PS51257">
    <property type="entry name" value="PROKAR_LIPOPROTEIN"/>
    <property type="match status" value="1"/>
</dbReference>
<keyword evidence="3 4" id="KW-0732">Signal</keyword>
<sequence>MRRAAMFCLAGLAAFAVGCGGGDDDGGGDSAGGPSGETLTVWNNESQPDRMTATQAILDDFTQKTGIKTKLVPVPEDQLATLMTNAAAAGELPDVVLATPLDQSQQYALEGIFDADAAQAVVDKLGVDTFSKKALDLVSADGKATGVPSDGWGQLLIYRKDLFEKAGLEAPQSLDDVRAAAEELNGDGMAGITLATKPGDGFTSETFEHVALAQGCQIVDDGGKVTFDSPPCVEALRWYGDIASNYSVSGAQDVESTRGTYFAGKAAMMFWSPFLLDGMAGLRADTKPSCEECKDDPAFLAKNSGLVGPLTGAGGTPSQFGSVSTVNISVDAPTEDAQKLAEFMLSDGYVRWLGLSPQGKYPVRAGDSSDPKKFQTAWAGLESGVDTKAPLTEFYSEDSVASLADGVANFQRWGFAQGQGALMGALRGEQPIASAVADVIGGKDPAEAAKEVQSTVEEIQSGLE</sequence>
<evidence type="ECO:0000313" key="6">
    <source>
        <dbReference type="Proteomes" id="UP001147700"/>
    </source>
</evidence>
<proteinExistence type="inferred from homology"/>
<dbReference type="SUPFAM" id="SSF53850">
    <property type="entry name" value="Periplasmic binding protein-like II"/>
    <property type="match status" value="1"/>
</dbReference>
<dbReference type="EMBL" id="JAPCID010000057">
    <property type="protein sequence ID" value="MDA0141441.1"/>
    <property type="molecule type" value="Genomic_DNA"/>
</dbReference>
<comment type="similarity">
    <text evidence="1">Belongs to the bacterial solute-binding protein 1 family.</text>
</comment>
<dbReference type="InterPro" id="IPR050490">
    <property type="entry name" value="Bact_solute-bd_prot1"/>
</dbReference>
<dbReference type="Gene3D" id="3.40.190.10">
    <property type="entry name" value="Periplasmic binding protein-like II"/>
    <property type="match status" value="1"/>
</dbReference>
<evidence type="ECO:0000256" key="4">
    <source>
        <dbReference type="SAM" id="SignalP"/>
    </source>
</evidence>
<dbReference type="RefSeq" id="WP_202951954.1">
    <property type="nucleotide sequence ID" value="NZ_JAPCID010000057.1"/>
</dbReference>
<feature type="chain" id="PRO_5046782425" evidence="4">
    <location>
        <begin position="17"/>
        <end position="464"/>
    </location>
</feature>
<keyword evidence="6" id="KW-1185">Reference proteome</keyword>
<dbReference type="Pfam" id="PF01547">
    <property type="entry name" value="SBP_bac_1"/>
    <property type="match status" value="1"/>
</dbReference>
<name>A0ABT4RT57_9ACTN</name>
<dbReference type="InterPro" id="IPR006059">
    <property type="entry name" value="SBP"/>
</dbReference>
<dbReference type="PANTHER" id="PTHR43649:SF34">
    <property type="entry name" value="ABC TRANSPORTER PERIPLASMIC-BINDING PROTEIN YCJN-RELATED"/>
    <property type="match status" value="1"/>
</dbReference>
<evidence type="ECO:0000256" key="1">
    <source>
        <dbReference type="ARBA" id="ARBA00008520"/>
    </source>
</evidence>
<dbReference type="Proteomes" id="UP001147700">
    <property type="component" value="Unassembled WGS sequence"/>
</dbReference>
<evidence type="ECO:0000313" key="5">
    <source>
        <dbReference type="EMBL" id="MDA0141441.1"/>
    </source>
</evidence>
<keyword evidence="2" id="KW-0813">Transport</keyword>
<gene>
    <name evidence="5" type="ORF">OJ962_28365</name>
</gene>
<protein>
    <submittedName>
        <fullName evidence="5">Extracellular solute-binding protein</fullName>
    </submittedName>
</protein>
<feature type="signal peptide" evidence="4">
    <location>
        <begin position="1"/>
        <end position="16"/>
    </location>
</feature>
<reference evidence="5" key="1">
    <citation type="submission" date="2022-10" db="EMBL/GenBank/DDBJ databases">
        <title>The WGS of Solirubrobacter sp. CPCC 204708.</title>
        <authorList>
            <person name="Jiang Z."/>
        </authorList>
    </citation>
    <scope>NUCLEOTIDE SEQUENCE</scope>
    <source>
        <strain evidence="5">CPCC 204708</strain>
    </source>
</reference>
<dbReference type="PANTHER" id="PTHR43649">
    <property type="entry name" value="ARABINOSE-BINDING PROTEIN-RELATED"/>
    <property type="match status" value="1"/>
</dbReference>
<organism evidence="5 6">
    <name type="scientific">Solirubrobacter deserti</name>
    <dbReference type="NCBI Taxonomy" id="2282478"/>
    <lineage>
        <taxon>Bacteria</taxon>
        <taxon>Bacillati</taxon>
        <taxon>Actinomycetota</taxon>
        <taxon>Thermoleophilia</taxon>
        <taxon>Solirubrobacterales</taxon>
        <taxon>Solirubrobacteraceae</taxon>
        <taxon>Solirubrobacter</taxon>
    </lineage>
</organism>